<proteinExistence type="predicted"/>
<dbReference type="RefSeq" id="WP_268916680.1">
    <property type="nucleotide sequence ID" value="NZ_JAPTMY010000004.1"/>
</dbReference>
<sequence>MRRRSLIAGSVSAALYRIVPELARAQAAPATPWYEEPLDDLEVVETTVNEDNNPVSCTAQGHDSSGNLIVRNCTSRTYLCSPAP</sequence>
<comment type="caution">
    <text evidence="1">The sequence shown here is derived from an EMBL/GenBank/DDBJ whole genome shotgun (WGS) entry which is preliminary data.</text>
</comment>
<keyword evidence="2" id="KW-1185">Reference proteome</keyword>
<organism evidence="1 2">
    <name type="scientific">Actinomyces israelii</name>
    <dbReference type="NCBI Taxonomy" id="1659"/>
    <lineage>
        <taxon>Bacteria</taxon>
        <taxon>Bacillati</taxon>
        <taxon>Actinomycetota</taxon>
        <taxon>Actinomycetes</taxon>
        <taxon>Actinomycetales</taxon>
        <taxon>Actinomycetaceae</taxon>
        <taxon>Actinomyces</taxon>
    </lineage>
</organism>
<evidence type="ECO:0000313" key="1">
    <source>
        <dbReference type="EMBL" id="MCZ0857005.1"/>
    </source>
</evidence>
<gene>
    <name evidence="1" type="ORF">OHJ16_02945</name>
</gene>
<dbReference type="Proteomes" id="UP001072034">
    <property type="component" value="Unassembled WGS sequence"/>
</dbReference>
<protein>
    <recommendedName>
        <fullName evidence="3">Ig-like domain-containing protein</fullName>
    </recommendedName>
</protein>
<evidence type="ECO:0000313" key="2">
    <source>
        <dbReference type="Proteomes" id="UP001072034"/>
    </source>
</evidence>
<reference evidence="1" key="1">
    <citation type="submission" date="2022-10" db="EMBL/GenBank/DDBJ databases">
        <title>Genome sequence of Actinomyces israelii ATCC 10048.</title>
        <authorList>
            <person name="Watt R.M."/>
            <person name="Tong W.M."/>
        </authorList>
    </citation>
    <scope>NUCLEOTIDE SEQUENCE</scope>
    <source>
        <strain evidence="1">ATCC 10048</strain>
    </source>
</reference>
<accession>A0ABT4I5J9</accession>
<dbReference type="EMBL" id="JAPTMY010000004">
    <property type="protein sequence ID" value="MCZ0857005.1"/>
    <property type="molecule type" value="Genomic_DNA"/>
</dbReference>
<name>A0ABT4I5J9_9ACTO</name>
<evidence type="ECO:0008006" key="3">
    <source>
        <dbReference type="Google" id="ProtNLM"/>
    </source>
</evidence>